<proteinExistence type="predicted"/>
<feature type="chain" id="PRO_5013297612" description="Secreted protein" evidence="1">
    <location>
        <begin position="26"/>
        <end position="181"/>
    </location>
</feature>
<evidence type="ECO:0000256" key="1">
    <source>
        <dbReference type="SAM" id="SignalP"/>
    </source>
</evidence>
<feature type="signal peptide" evidence="1">
    <location>
        <begin position="1"/>
        <end position="25"/>
    </location>
</feature>
<dbReference type="EMBL" id="MTYJ01000015">
    <property type="protein sequence ID" value="OQV22797.1"/>
    <property type="molecule type" value="Genomic_DNA"/>
</dbReference>
<sequence>MFKATALGIFLVFVAFQHGSRQCYGRAWFRKPPTTWDAGLRQSESTDASIDSGLPPVSVVFPDTLPPSVPLNESVMRPTRLQMLFLGNFGYPASKAKVYRRRVTRQSGWIGNTVITVPWRASPWALLEREDTDQGSTFKTRQVVRRRQNSQLCYLSPIACFGRRQMSSSFRRPTNPIPEDS</sequence>
<dbReference type="AlphaFoldDB" id="A0A1W0X5D8"/>
<comment type="caution">
    <text evidence="2">The sequence shown here is derived from an EMBL/GenBank/DDBJ whole genome shotgun (WGS) entry which is preliminary data.</text>
</comment>
<reference evidence="3" key="1">
    <citation type="submission" date="2017-01" db="EMBL/GenBank/DDBJ databases">
        <title>Comparative genomics of anhydrobiosis in the tardigrade Hypsibius dujardini.</title>
        <authorList>
            <person name="Yoshida Y."/>
            <person name="Koutsovoulos G."/>
            <person name="Laetsch D."/>
            <person name="Stevens L."/>
            <person name="Kumar S."/>
            <person name="Horikawa D."/>
            <person name="Ishino K."/>
            <person name="Komine S."/>
            <person name="Tomita M."/>
            <person name="Blaxter M."/>
            <person name="Arakawa K."/>
        </authorList>
    </citation>
    <scope>NUCLEOTIDE SEQUENCE [LARGE SCALE GENOMIC DNA]</scope>
    <source>
        <strain evidence="3">Z151</strain>
    </source>
</reference>
<dbReference type="Proteomes" id="UP000192578">
    <property type="component" value="Unassembled WGS sequence"/>
</dbReference>
<gene>
    <name evidence="2" type="ORF">BV898_03232</name>
</gene>
<evidence type="ECO:0000313" key="2">
    <source>
        <dbReference type="EMBL" id="OQV22797.1"/>
    </source>
</evidence>
<name>A0A1W0X5D8_HYPEX</name>
<organism evidence="2 3">
    <name type="scientific">Hypsibius exemplaris</name>
    <name type="common">Freshwater tardigrade</name>
    <dbReference type="NCBI Taxonomy" id="2072580"/>
    <lineage>
        <taxon>Eukaryota</taxon>
        <taxon>Metazoa</taxon>
        <taxon>Ecdysozoa</taxon>
        <taxon>Tardigrada</taxon>
        <taxon>Eutardigrada</taxon>
        <taxon>Parachela</taxon>
        <taxon>Hypsibioidea</taxon>
        <taxon>Hypsibiidae</taxon>
        <taxon>Hypsibius</taxon>
    </lineage>
</organism>
<evidence type="ECO:0008006" key="4">
    <source>
        <dbReference type="Google" id="ProtNLM"/>
    </source>
</evidence>
<evidence type="ECO:0000313" key="3">
    <source>
        <dbReference type="Proteomes" id="UP000192578"/>
    </source>
</evidence>
<accession>A0A1W0X5D8</accession>
<protein>
    <recommendedName>
        <fullName evidence="4">Secreted protein</fullName>
    </recommendedName>
</protein>
<keyword evidence="3" id="KW-1185">Reference proteome</keyword>
<keyword evidence="1" id="KW-0732">Signal</keyword>